<evidence type="ECO:0000313" key="2">
    <source>
        <dbReference type="EMBL" id="KPM34332.1"/>
    </source>
</evidence>
<name>A0A0N8H4U3_9HYPO</name>
<dbReference type="AlphaFoldDB" id="A0A0N8H4U3"/>
<comment type="caution">
    <text evidence="2">The sequence shown here is derived from an EMBL/GenBank/DDBJ whole genome shotgun (WGS) entry which is preliminary data.</text>
</comment>
<sequence>MADTADVVGCDEPSAPKLEQLKQRFTEFRTRNEETNKLLQWEMEINARATELLKEPLSTPIDERDYAHSVAVRAFSCVMEDPLLPMEILSHWGPEFAQKLKEGIDLRQGPSISSQSQLILQADMRDTVELDKLRNEVLDLKSQLSLSKVLSDGRRNEMTSLRKLLTEQEHETYRARLSDEQLSRRNEELNESLGKLTKDATDLRQQLGDAVERAALVPELEARIKSLEVDLDNEQQLQAKTNAELNVELDNALQEVQKVTRKFRQLQNTSKQSEGEIADLSAQLSVAVSQIVEKDARIAKILSQNQDLVRNNNILQSECNGRKQEIASRDQKIRKLDLDIQSAGVKNNLYVQYEAQAAALSEAKQKTTSE</sequence>
<reference evidence="2 3" key="1">
    <citation type="submission" date="2015-09" db="EMBL/GenBank/DDBJ databases">
        <title>Draft genome of a European isolate of the apple canker pathogen Neonectria ditissima.</title>
        <authorList>
            <person name="Gomez-Cortecero A."/>
            <person name="Harrison R.J."/>
            <person name="Armitage A.D."/>
        </authorList>
    </citation>
    <scope>NUCLEOTIDE SEQUENCE [LARGE SCALE GENOMIC DNA]</scope>
    <source>
        <strain evidence="2 3">R09/05</strain>
    </source>
</reference>
<evidence type="ECO:0000313" key="3">
    <source>
        <dbReference type="Proteomes" id="UP000050424"/>
    </source>
</evidence>
<gene>
    <name evidence="2" type="ORF">AK830_g12246</name>
</gene>
<keyword evidence="1" id="KW-0175">Coiled coil</keyword>
<evidence type="ECO:0000256" key="1">
    <source>
        <dbReference type="SAM" id="Coils"/>
    </source>
</evidence>
<keyword evidence="3" id="KW-1185">Reference proteome</keyword>
<protein>
    <submittedName>
        <fullName evidence="2">Uncharacterized protein</fullName>
    </submittedName>
</protein>
<feature type="coiled-coil region" evidence="1">
    <location>
        <begin position="179"/>
        <end position="283"/>
    </location>
</feature>
<dbReference type="Proteomes" id="UP000050424">
    <property type="component" value="Unassembled WGS sequence"/>
</dbReference>
<accession>A0A0N8H4U3</accession>
<dbReference type="EMBL" id="LKCW01000355">
    <property type="protein sequence ID" value="KPM34332.1"/>
    <property type="molecule type" value="Genomic_DNA"/>
</dbReference>
<organism evidence="2 3">
    <name type="scientific">Neonectria ditissima</name>
    <dbReference type="NCBI Taxonomy" id="78410"/>
    <lineage>
        <taxon>Eukaryota</taxon>
        <taxon>Fungi</taxon>
        <taxon>Dikarya</taxon>
        <taxon>Ascomycota</taxon>
        <taxon>Pezizomycotina</taxon>
        <taxon>Sordariomycetes</taxon>
        <taxon>Hypocreomycetidae</taxon>
        <taxon>Hypocreales</taxon>
        <taxon>Nectriaceae</taxon>
        <taxon>Neonectria</taxon>
    </lineage>
</organism>
<proteinExistence type="predicted"/>